<reference evidence="2 3" key="1">
    <citation type="journal article" date="2017" name="Genome Announc.">
        <title>Draft Genome Sequences of Salinivibrio proteolyticus, Salinivibrio sharmensis, Salinivibrio siamensis, Salinivibrio costicola subsp. alcaliphilus, Salinivibrio costicola subsp. vallismortis, and 29 New Isolates Belonging to the Genus Salinivibrio.</title>
        <authorList>
            <person name="Lopez-Hermoso C."/>
            <person name="de la Haba R.R."/>
            <person name="Sanchez-Porro C."/>
            <person name="Bayliss S.C."/>
            <person name="Feil E.J."/>
            <person name="Ventosa A."/>
        </authorList>
    </citation>
    <scope>NUCLEOTIDE SEQUENCE [LARGE SCALE GENOMIC DNA]</scope>
    <source>
        <strain evidence="2 3">AL184</strain>
    </source>
</reference>
<sequence length="179" mass="19929">MINTENAVVLLIDMQGKLAQKVVGSEELHQNVAQLLRGCQHFDIPVVWVEQLPEKLGATTPALADLMPDNTPIAKHTFSAFAEPQVEQVLNSLNRKQVILCGIETHVCVYQTACDLLRHHYHVHLVTDATSSCQPAHYQSGITMMQQHGAWVTVVEALLFEWQQHAGGPDFKAFLSLIK</sequence>
<protein>
    <recommendedName>
        <fullName evidence="1">Isochorismatase-like domain-containing protein</fullName>
    </recommendedName>
</protein>
<name>A0AB36JVA8_9GAMM</name>
<dbReference type="RefSeq" id="WP_077659735.1">
    <property type="nucleotide sequence ID" value="NZ_CP040022.1"/>
</dbReference>
<evidence type="ECO:0000313" key="2">
    <source>
        <dbReference type="EMBL" id="OOE38456.1"/>
    </source>
</evidence>
<dbReference type="PANTHER" id="PTHR14119">
    <property type="entry name" value="HYDROLASE"/>
    <property type="match status" value="1"/>
</dbReference>
<evidence type="ECO:0000259" key="1">
    <source>
        <dbReference type="Pfam" id="PF00857"/>
    </source>
</evidence>
<dbReference type="Proteomes" id="UP000189021">
    <property type="component" value="Unassembled WGS sequence"/>
</dbReference>
<dbReference type="AlphaFoldDB" id="A0AB36JVA8"/>
<dbReference type="Pfam" id="PF00857">
    <property type="entry name" value="Isochorismatase"/>
    <property type="match status" value="1"/>
</dbReference>
<evidence type="ECO:0000313" key="3">
    <source>
        <dbReference type="Proteomes" id="UP000189021"/>
    </source>
</evidence>
<dbReference type="EMBL" id="MUEK01000018">
    <property type="protein sequence ID" value="OOE38456.1"/>
    <property type="molecule type" value="Genomic_DNA"/>
</dbReference>
<accession>A0AB36JVA8</accession>
<dbReference type="Gene3D" id="3.40.50.850">
    <property type="entry name" value="Isochorismatase-like"/>
    <property type="match status" value="1"/>
</dbReference>
<dbReference type="InterPro" id="IPR000868">
    <property type="entry name" value="Isochorismatase-like_dom"/>
</dbReference>
<keyword evidence="3" id="KW-1185">Reference proteome</keyword>
<feature type="domain" description="Isochorismatase-like" evidence="1">
    <location>
        <begin position="8"/>
        <end position="155"/>
    </location>
</feature>
<gene>
    <name evidence="2" type="ORF">BZG00_14190</name>
</gene>
<dbReference type="InterPro" id="IPR050993">
    <property type="entry name" value="Isochorismatase_domain"/>
</dbReference>
<dbReference type="InterPro" id="IPR036380">
    <property type="entry name" value="Isochorismatase-like_sf"/>
</dbReference>
<dbReference type="PANTHER" id="PTHR14119:SF3">
    <property type="entry name" value="ISOCHORISMATASE DOMAIN-CONTAINING PROTEIN 2"/>
    <property type="match status" value="1"/>
</dbReference>
<dbReference type="SUPFAM" id="SSF52499">
    <property type="entry name" value="Isochorismatase-like hydrolases"/>
    <property type="match status" value="1"/>
</dbReference>
<organism evidence="2 3">
    <name type="scientific">Salinivibrio kushneri</name>
    <dbReference type="NCBI Taxonomy" id="1908198"/>
    <lineage>
        <taxon>Bacteria</taxon>
        <taxon>Pseudomonadati</taxon>
        <taxon>Pseudomonadota</taxon>
        <taxon>Gammaproteobacteria</taxon>
        <taxon>Vibrionales</taxon>
        <taxon>Vibrionaceae</taxon>
        <taxon>Salinivibrio</taxon>
    </lineage>
</organism>
<proteinExistence type="predicted"/>
<comment type="caution">
    <text evidence="2">The sequence shown here is derived from an EMBL/GenBank/DDBJ whole genome shotgun (WGS) entry which is preliminary data.</text>
</comment>